<dbReference type="GO" id="GO:0005829">
    <property type="term" value="C:cytosol"/>
    <property type="evidence" value="ECO:0007669"/>
    <property type="project" value="TreeGrafter"/>
</dbReference>
<dbReference type="PANTHER" id="PTHR11735">
    <property type="entry name" value="TRNA N6-ADENOSINE THREONYLCARBAMOYLTRANSFERASE"/>
    <property type="match status" value="1"/>
</dbReference>
<organism evidence="2 3">
    <name type="scientific">Pelagibacterium halotolerans (strain DSM 22347 / JCM 15775 / CGMCC 1.7692 / B2)</name>
    <dbReference type="NCBI Taxonomy" id="1082931"/>
    <lineage>
        <taxon>Bacteria</taxon>
        <taxon>Pseudomonadati</taxon>
        <taxon>Pseudomonadota</taxon>
        <taxon>Alphaproteobacteria</taxon>
        <taxon>Hyphomicrobiales</taxon>
        <taxon>Devosiaceae</taxon>
        <taxon>Pelagibacterium</taxon>
    </lineage>
</organism>
<dbReference type="KEGG" id="phl:KKY_3398"/>
<feature type="domain" description="Gcp-like" evidence="1">
    <location>
        <begin position="45"/>
        <end position="153"/>
    </location>
</feature>
<dbReference type="eggNOG" id="COG1214">
    <property type="taxonomic scope" value="Bacteria"/>
</dbReference>
<keyword evidence="2" id="KW-0645">Protease</keyword>
<dbReference type="Proteomes" id="UP000008850">
    <property type="component" value="Chromosome"/>
</dbReference>
<dbReference type="HOGENOM" id="CLU_064886_3_0_5"/>
<sequence length="210" mass="22457">MRGFSFRPIEIAMSTPVTLAIDTARERLQLALVLPDGSVESEIRDVAKGHAEIIFAAIQTLLDRCGLTYQSLNRVAVTTGPGSFTGLRIGLSTARGLGLALDIPVIGIPSLLALSLSHEGPSELIVDARRGEAYRQSFSGPGKPRDKADLVDLKQILQIAARTTPDDPMIDIALMAAFASRARPKAFPPDPTYIRAADAKPQLGFGVARK</sequence>
<keyword evidence="3" id="KW-1185">Reference proteome</keyword>
<proteinExistence type="predicted"/>
<evidence type="ECO:0000313" key="3">
    <source>
        <dbReference type="Proteomes" id="UP000008850"/>
    </source>
</evidence>
<dbReference type="InterPro" id="IPR022496">
    <property type="entry name" value="T6A_TsaB"/>
</dbReference>
<dbReference type="GO" id="GO:0006508">
    <property type="term" value="P:proteolysis"/>
    <property type="evidence" value="ECO:0007669"/>
    <property type="project" value="UniProtKB-KW"/>
</dbReference>
<reference evidence="2 3" key="1">
    <citation type="journal article" date="2012" name="J. Bacteriol.">
        <title>Complete genome sequence of Pelagibacterium halotolerans B2T.</title>
        <authorList>
            <person name="Huo Y.Y."/>
            <person name="Cheng H."/>
            <person name="Han X.F."/>
            <person name="Jiang X.W."/>
            <person name="Sun C."/>
            <person name="Zhang X.Q."/>
            <person name="Zhu X.F."/>
            <person name="Liu Y.F."/>
            <person name="Li P.F."/>
            <person name="Ni P.X."/>
            <person name="Wu M."/>
        </authorList>
    </citation>
    <scope>NUCLEOTIDE SEQUENCE [LARGE SCALE GENOMIC DNA]</scope>
    <source>
        <strain evidence="3">DSM 22347 / JCM 15775 / CGMCC 1.7692 / B2</strain>
    </source>
</reference>
<dbReference type="STRING" id="1082931.KKY_3398"/>
<dbReference type="EMBL" id="CP003075">
    <property type="protein sequence ID" value="AEQ53385.1"/>
    <property type="molecule type" value="Genomic_DNA"/>
</dbReference>
<protein>
    <submittedName>
        <fullName evidence="2">Inactive-like protein of metal-dependent proteases, putative molecular chaperone</fullName>
    </submittedName>
</protein>
<dbReference type="Gene3D" id="3.30.420.40">
    <property type="match status" value="1"/>
</dbReference>
<evidence type="ECO:0000259" key="1">
    <source>
        <dbReference type="Pfam" id="PF00814"/>
    </source>
</evidence>
<gene>
    <name evidence="2" type="ordered locus">KKY_3398</name>
</gene>
<dbReference type="GO" id="GO:0008233">
    <property type="term" value="F:peptidase activity"/>
    <property type="evidence" value="ECO:0007669"/>
    <property type="project" value="UniProtKB-KW"/>
</dbReference>
<evidence type="ECO:0000313" key="2">
    <source>
        <dbReference type="EMBL" id="AEQ53385.1"/>
    </source>
</evidence>
<keyword evidence="2" id="KW-0378">Hydrolase</keyword>
<dbReference type="AlphaFoldDB" id="G4R8I2"/>
<dbReference type="Pfam" id="PF00814">
    <property type="entry name" value="TsaD"/>
    <property type="match status" value="1"/>
</dbReference>
<dbReference type="PANTHER" id="PTHR11735:SF11">
    <property type="entry name" value="TRNA THREONYLCARBAMOYLADENOSINE BIOSYNTHESIS PROTEIN TSAB"/>
    <property type="match status" value="1"/>
</dbReference>
<dbReference type="SUPFAM" id="SSF53067">
    <property type="entry name" value="Actin-like ATPase domain"/>
    <property type="match status" value="1"/>
</dbReference>
<dbReference type="GO" id="GO:0002949">
    <property type="term" value="P:tRNA threonylcarbamoyladenosine modification"/>
    <property type="evidence" value="ECO:0007669"/>
    <property type="project" value="InterPro"/>
</dbReference>
<dbReference type="InterPro" id="IPR000905">
    <property type="entry name" value="Gcp-like_dom"/>
</dbReference>
<dbReference type="InterPro" id="IPR043129">
    <property type="entry name" value="ATPase_NBD"/>
</dbReference>
<dbReference type="NCBIfam" id="TIGR03725">
    <property type="entry name" value="T6A_YeaZ"/>
    <property type="match status" value="1"/>
</dbReference>
<accession>G4R8I2</accession>
<dbReference type="PATRIC" id="fig|1082931.4.peg.3350"/>
<name>G4R8I2_PELHB</name>